<dbReference type="GO" id="GO:0005829">
    <property type="term" value="C:cytosol"/>
    <property type="evidence" value="ECO:0007669"/>
    <property type="project" value="GOC"/>
</dbReference>
<feature type="compositionally biased region" description="Acidic residues" evidence="2">
    <location>
        <begin position="1230"/>
        <end position="1244"/>
    </location>
</feature>
<organism evidence="3 4">
    <name type="scientific">Panagrolaimus superbus</name>
    <dbReference type="NCBI Taxonomy" id="310955"/>
    <lineage>
        <taxon>Eukaryota</taxon>
        <taxon>Metazoa</taxon>
        <taxon>Ecdysozoa</taxon>
        <taxon>Nematoda</taxon>
        <taxon>Chromadorea</taxon>
        <taxon>Rhabditida</taxon>
        <taxon>Tylenchina</taxon>
        <taxon>Panagrolaimomorpha</taxon>
        <taxon>Panagrolaimoidea</taxon>
        <taxon>Panagrolaimidae</taxon>
        <taxon>Panagrolaimus</taxon>
    </lineage>
</organism>
<evidence type="ECO:0000313" key="4">
    <source>
        <dbReference type="WBParaSite" id="PSU_v2.g4762.t1"/>
    </source>
</evidence>
<dbReference type="InterPro" id="IPR046837">
    <property type="entry name" value="Laa1/Sip1/HEATR5-like_HEAT"/>
</dbReference>
<dbReference type="PANTHER" id="PTHR21663:SF0">
    <property type="entry name" value="HEAT REPEAT-CONTAINING PROTEIN 5B"/>
    <property type="match status" value="1"/>
</dbReference>
<dbReference type="InterPro" id="IPR011989">
    <property type="entry name" value="ARM-like"/>
</dbReference>
<dbReference type="InterPro" id="IPR040108">
    <property type="entry name" value="Laa1/Sip1/HEATR5"/>
</dbReference>
<dbReference type="WBParaSite" id="PSU_v2.g4762.t1">
    <property type="protein sequence ID" value="PSU_v2.g4762.t1"/>
    <property type="gene ID" value="PSU_v2.g4762"/>
</dbReference>
<accession>A0A914YYP8</accession>
<dbReference type="GO" id="GO:0006897">
    <property type="term" value="P:endocytosis"/>
    <property type="evidence" value="ECO:0007669"/>
    <property type="project" value="TreeGrafter"/>
</dbReference>
<dbReference type="GO" id="GO:0016020">
    <property type="term" value="C:membrane"/>
    <property type="evidence" value="ECO:0007669"/>
    <property type="project" value="TreeGrafter"/>
</dbReference>
<dbReference type="SUPFAM" id="SSF48371">
    <property type="entry name" value="ARM repeat"/>
    <property type="match status" value="2"/>
</dbReference>
<proteinExistence type="inferred from homology"/>
<protein>
    <submittedName>
        <fullName evidence="4">HEAT repeat-containing protein 5B</fullName>
    </submittedName>
</protein>
<dbReference type="Gene3D" id="1.25.10.10">
    <property type="entry name" value="Leucine-rich Repeat Variant"/>
    <property type="match status" value="2"/>
</dbReference>
<dbReference type="GO" id="GO:0030139">
    <property type="term" value="C:endocytic vesicle"/>
    <property type="evidence" value="ECO:0007669"/>
    <property type="project" value="TreeGrafter"/>
</dbReference>
<evidence type="ECO:0000256" key="1">
    <source>
        <dbReference type="ARBA" id="ARBA00008304"/>
    </source>
</evidence>
<reference evidence="4" key="1">
    <citation type="submission" date="2022-11" db="UniProtKB">
        <authorList>
            <consortium name="WormBaseParasite"/>
        </authorList>
    </citation>
    <scope>IDENTIFICATION</scope>
</reference>
<dbReference type="GO" id="GO:0005794">
    <property type="term" value="C:Golgi apparatus"/>
    <property type="evidence" value="ECO:0007669"/>
    <property type="project" value="TreeGrafter"/>
</dbReference>
<evidence type="ECO:0000256" key="2">
    <source>
        <dbReference type="SAM" id="MobiDB-lite"/>
    </source>
</evidence>
<dbReference type="Pfam" id="PF20210">
    <property type="entry name" value="Laa1_Sip1_HTR5"/>
    <property type="match status" value="1"/>
</dbReference>
<keyword evidence="3" id="KW-1185">Reference proteome</keyword>
<dbReference type="Proteomes" id="UP000887577">
    <property type="component" value="Unplaced"/>
</dbReference>
<dbReference type="Pfam" id="PF25468">
    <property type="entry name" value="HEAT_HEATR5A"/>
    <property type="match status" value="1"/>
</dbReference>
<evidence type="ECO:0000313" key="3">
    <source>
        <dbReference type="Proteomes" id="UP000887577"/>
    </source>
</evidence>
<dbReference type="PANTHER" id="PTHR21663">
    <property type="entry name" value="HYPOTHETICAL HEAT DOMAIN-CONTAINING"/>
    <property type="match status" value="1"/>
</dbReference>
<dbReference type="InterPro" id="IPR016024">
    <property type="entry name" value="ARM-type_fold"/>
</dbReference>
<name>A0A914YYP8_9BILA</name>
<dbReference type="GO" id="GO:0042147">
    <property type="term" value="P:retrograde transport, endosome to Golgi"/>
    <property type="evidence" value="ECO:0007669"/>
    <property type="project" value="TreeGrafter"/>
</dbReference>
<dbReference type="GO" id="GO:0008104">
    <property type="term" value="P:intracellular protein localization"/>
    <property type="evidence" value="ECO:0007669"/>
    <property type="project" value="TreeGrafter"/>
</dbReference>
<sequence length="2099" mass="231108">MEQSNSLLLNDEALKQCADLTKPIFIYEWLRYLDRILPVTQKTDIKNVQQKLVHQLSEQIPKGPGGPTRQLLGRCLAQIFTIADAYDLFQTINICNDALKIKDDSNSQLPVKLTALAVLGAMYESLGRMVGRSYEEGFQFMMKWLKSAESNSRTEILITLSKMIHGLGSAAFSIHRDLFKQLSKSYLTDRVMSVRAAAATCLHDLVAESGSPVYSNDIDAISTLCLKALEGANYEVRFIIAKVFAKLAASTVSPKAGTPSQQTTKPSTIEDVFGSLATGFLRGGIGGFLNLKSNSGGAAPGGHKEIRVGVAHAYVQVIKELGPSWLEKNLAFFIKHLLEVVAKCGPLAYTNNSSQAAEVVHMRRCISFIFRHTLGEILSEPSQISACKIFGDLLNDYVSSFDCTTENDDERILDADTFSSAQVTIVSLLEISALVRQIGTAVTPLFVEASGIMEPVFACLQHPILGTRLAAAWCLRCVTYSVPSQRTPLIDRCINRLSRLEHLKKSPEAISGYSLALSALLSGANDCEMGIPFTKSKQVFTIAEDMIKSACQTSKLALQKIKSGWLLVAAVITMGTPFVRHNLNRLLLLWKYAFPRSLDEAKAEKGRGDAFTWECTLESRAGALASMDVFMRHCQDLATEDIIKKLIQPIESCLTTMSLVSDLLYSYGAKLRHSIYTFRIRLYSFLSKLKLKYIETSLSALLRELVADITLSDNSQSTTCSSLLAHLCTSVESTLLYGWVQNTSQAQLEEELYSTHLASDQTFENDPLSLICSSIIDSDSEAWPEPSPVHVASIDSAIQMFGRVYPLAPTKHKLQLTNHFLNCFKAIKNVNRLQSVQMNVLSAILCAMKSLGEIRNSKIEGEDLQKANINLIIPFLNSEKVLLKCLAIETLGHLAQAVSEPQFVAGNAQLCFDKLRTIRDEKSRTGFALSLGVLHRHVGSLGSGQHLNTSVSIILALAQDSSSPTVQAWAILSLSLIATTGGGMFRGYVEPCLSLCLRLLLNTAQTNVEVILCVGKLVSALITSVGPELQMTVGTMDNMRSSFLIAAAMMFEHSDPQIKGEALSCWQQLHLFAPRFVQLDRLVTNICHLLQNPHLVLRKAAVSCLRQLLQREVKEVREHAQTLVPVGMMEHSKSSKCPLPPETGLEGALFEMLDIETDKELRQHIKESLNFLVQATSGELLSHWLTMCKDILASSTSNENTRSTIIITDDRQNKSSSSGGGGGSGGNSEEKDDDDDENQGDDADTLNVIGINDIKSREKVLPRWPTRVFAFEIVQKLMGVCDTERAHLDFALAKELQTTTAGRPDYIVLHLSDLVRMSFMGATSDNSNLRLAGLSCLQDVINRFATVPDPSFPGDVILKQFQAQVGAALRPAFDPETPSHVTAAACQVCSTWIGSGVARDLNDLRRVNQLLVSSLSKLKHGSINTQLYNESAATLEKLAILKAWAEVYIVAVKEQDEKLNQPPRQGGGEDDINGCNENLLTLVNPELNTLVGHWLAVLRDSALLSLPMEFGNQLPETGGAFYTPDSAESCKDYYRASWPPILLATSIWLNRNDFEVTIPTTTDENQPWLQDRRETRFALLLGMCCEALCSSRSYTDSDRTIQLCLSTLKNLIECKWAQLELMRDVRVAVEMMNILHRLVLTRDNLQTQHLCADVVLSILTAAKTAIKTVNCDDVVNGNIDPNTAVYQGYPGGEGINGFDSHTSLSFATLEIALCILVRQIPQINSALMKSKSSAPLHFRKYTRLPSEGCELVKLGVKLLVQIPQLCSPDGSIVVLPTVFYLVLGVLRESSRIDIDSSGDLSTGHVSAGAAAAMIALRELATQVPTSSETFEAWSSVIRSSLLSLLNMAEGELRVDRAVVMLAATVMTTTLPSHFPVGAPLFHKLCRLLKNCLSHSLPAIQQKALQSITSIFLRKEICSPYIRELGPNVFDKIRPYVLPEKDAQSPTIETDLPLLQDISELDTAVVQEAIKAIEAVLKVSTTPQKQLMFVNLLLRCLARFLCNDPTKELKTLQPHVRKLHEFAFYRINTLGPLHPEAFKMVIQACPAIKLLIERAAQFISKASQQQAALFQQQNAFKNNISTQKPTIELKMDFAAGFTAK</sequence>
<comment type="similarity">
    <text evidence="1">Belongs to the HEATR5 family.</text>
</comment>
<feature type="region of interest" description="Disordered" evidence="2">
    <location>
        <begin position="1203"/>
        <end position="1245"/>
    </location>
</feature>